<dbReference type="Proteomes" id="UP001331761">
    <property type="component" value="Unassembled WGS sequence"/>
</dbReference>
<keyword evidence="2" id="KW-1185">Reference proteome</keyword>
<sequence>VNSYQRFSLPAIRFRQNKDLLRMLGCS</sequence>
<reference evidence="1 2" key="1">
    <citation type="submission" date="2019-10" db="EMBL/GenBank/DDBJ databases">
        <title>Assembly and Annotation for the nematode Trichostrongylus colubriformis.</title>
        <authorList>
            <person name="Martin J."/>
        </authorList>
    </citation>
    <scope>NUCLEOTIDE SEQUENCE [LARGE SCALE GENOMIC DNA]</scope>
    <source>
        <strain evidence="1">G859</strain>
        <tissue evidence="1">Whole worm</tissue>
    </source>
</reference>
<evidence type="ECO:0000313" key="1">
    <source>
        <dbReference type="EMBL" id="KAK5971368.1"/>
    </source>
</evidence>
<name>A0AAN8FHQ6_TRICO</name>
<comment type="caution">
    <text evidence="1">The sequence shown here is derived from an EMBL/GenBank/DDBJ whole genome shotgun (WGS) entry which is preliminary data.</text>
</comment>
<accession>A0AAN8FHQ6</accession>
<dbReference type="AlphaFoldDB" id="A0AAN8FHQ6"/>
<evidence type="ECO:0000313" key="2">
    <source>
        <dbReference type="Proteomes" id="UP001331761"/>
    </source>
</evidence>
<gene>
    <name evidence="1" type="ORF">GCK32_022264</name>
</gene>
<protein>
    <submittedName>
        <fullName evidence="1">Uncharacterized protein</fullName>
    </submittedName>
</protein>
<dbReference type="EMBL" id="WIXE01017883">
    <property type="protein sequence ID" value="KAK5971368.1"/>
    <property type="molecule type" value="Genomic_DNA"/>
</dbReference>
<proteinExistence type="predicted"/>
<feature type="non-terminal residue" evidence="1">
    <location>
        <position position="1"/>
    </location>
</feature>
<organism evidence="1 2">
    <name type="scientific">Trichostrongylus colubriformis</name>
    <name type="common">Black scour worm</name>
    <dbReference type="NCBI Taxonomy" id="6319"/>
    <lineage>
        <taxon>Eukaryota</taxon>
        <taxon>Metazoa</taxon>
        <taxon>Ecdysozoa</taxon>
        <taxon>Nematoda</taxon>
        <taxon>Chromadorea</taxon>
        <taxon>Rhabditida</taxon>
        <taxon>Rhabditina</taxon>
        <taxon>Rhabditomorpha</taxon>
        <taxon>Strongyloidea</taxon>
        <taxon>Trichostrongylidae</taxon>
        <taxon>Trichostrongylus</taxon>
    </lineage>
</organism>